<dbReference type="EMBL" id="CP090038">
    <property type="protein sequence ID" value="UPL00767.1"/>
    <property type="molecule type" value="Genomic_DNA"/>
</dbReference>
<protein>
    <submittedName>
        <fullName evidence="1">Uncharacterized protein</fullName>
    </submittedName>
</protein>
<reference evidence="1" key="1">
    <citation type="submission" date="2021-11" db="EMBL/GenBank/DDBJ databases">
        <title>Fusarium solani-melongenae Genome sequencing and assembly.</title>
        <authorList>
            <person name="Xie S."/>
            <person name="Huang L."/>
            <person name="Zhang X."/>
        </authorList>
    </citation>
    <scope>NUCLEOTIDE SEQUENCE</scope>
    <source>
        <strain evidence="1">CRI 24-3</strain>
    </source>
</reference>
<keyword evidence="2" id="KW-1185">Reference proteome</keyword>
<organism evidence="1 2">
    <name type="scientific">Fusarium solani subsp. cucurbitae</name>
    <name type="common">Neocosmosporum cucurbitae</name>
    <dbReference type="NCBI Taxonomy" id="2747967"/>
    <lineage>
        <taxon>Eukaryota</taxon>
        <taxon>Fungi</taxon>
        <taxon>Dikarya</taxon>
        <taxon>Ascomycota</taxon>
        <taxon>Pezizomycotina</taxon>
        <taxon>Sordariomycetes</taxon>
        <taxon>Hypocreomycetidae</taxon>
        <taxon>Hypocreales</taxon>
        <taxon>Nectriaceae</taxon>
        <taxon>Fusarium</taxon>
        <taxon>Fusarium solani species complex</taxon>
    </lineage>
</organism>
<evidence type="ECO:0000313" key="1">
    <source>
        <dbReference type="EMBL" id="UPL00767.1"/>
    </source>
</evidence>
<accession>A0ACD3ZHU6</accession>
<dbReference type="Proteomes" id="UP000830768">
    <property type="component" value="Chromosome 10"/>
</dbReference>
<gene>
    <name evidence="1" type="ORF">LCI18_011701</name>
</gene>
<proteinExistence type="predicted"/>
<evidence type="ECO:0000313" key="2">
    <source>
        <dbReference type="Proteomes" id="UP000830768"/>
    </source>
</evidence>
<sequence length="383" mass="43017">MAVGPRVEPQAEEESYGYIMLNLNIALIVITSVIMSLRLYVRGVMIRALWWDDLLAFIAWVLAITYSSREIVAVGYGAGSHISSLTPEQLNAFFSLLPINQLIFFWAIGFVRLSILAFFPRLNREPHFMICVWITTFINMAISLAGFFFFLFECNPIIDLFNTGKPDRKCVSREKEAHVMWAHSIVGSCLDVVLLALPLWVVFSNMMTRPKIVKLTLIFSVGSFAAVTAFIKTGMLITTNFASDPTYNMVRVCPWTALEIHVGLWCGCFPALQPLLRLMSTKLKLRSRLESGLFKFSRGSGSSTLDGVDGDWHNDASFSNPHFGNYSRGTRGAASDADSTTGMVELRQPNKGIRLTTDVLVKVEDRGYPRDRVEMRTRAWNAV</sequence>
<name>A0ACD3ZHU6_FUSSC</name>